<protein>
    <submittedName>
        <fullName evidence="2">Uncharacterized protein</fullName>
    </submittedName>
</protein>
<sequence>MLSYGKAIKKIIQYVIENNIFLEDDKEIYVFGLTQMIRALLNIITIIFIGFCLVK</sequence>
<keyword evidence="3" id="KW-1185">Reference proteome</keyword>
<dbReference type="GO" id="GO:0006508">
    <property type="term" value="P:proteolysis"/>
    <property type="evidence" value="ECO:0007669"/>
    <property type="project" value="UniProtKB-KW"/>
</dbReference>
<dbReference type="AlphaFoldDB" id="A0A3P3R2V4"/>
<accession>A0A3P3R2V4</accession>
<comment type="caution">
    <text evidence="2">The sequence shown here is derived from an EMBL/GenBank/DDBJ whole genome shotgun (WGS) entry which is preliminary data.</text>
</comment>
<dbReference type="EMBL" id="RRCO01000001">
    <property type="protein sequence ID" value="RRJ27229.1"/>
    <property type="molecule type" value="Genomic_DNA"/>
</dbReference>
<evidence type="ECO:0000256" key="1">
    <source>
        <dbReference type="SAM" id="Phobius"/>
    </source>
</evidence>
<proteinExistence type="predicted"/>
<feature type="transmembrane region" description="Helical" evidence="1">
    <location>
        <begin position="28"/>
        <end position="54"/>
    </location>
</feature>
<keyword evidence="1" id="KW-0472">Membrane</keyword>
<gene>
    <name evidence="2" type="ORF">EHV10_00920</name>
</gene>
<evidence type="ECO:0000313" key="2">
    <source>
        <dbReference type="EMBL" id="RRJ27229.1"/>
    </source>
</evidence>
<organism evidence="2 3">
    <name type="scientific">Lachnoanaerobaculum gingivalis</name>
    <dbReference type="NCBI Taxonomy" id="2490855"/>
    <lineage>
        <taxon>Bacteria</taxon>
        <taxon>Bacillati</taxon>
        <taxon>Bacillota</taxon>
        <taxon>Clostridia</taxon>
        <taxon>Lachnospirales</taxon>
        <taxon>Lachnospiraceae</taxon>
        <taxon>Lachnoanaerobaculum</taxon>
    </lineage>
</organism>
<keyword evidence="1" id="KW-0812">Transmembrane</keyword>
<reference evidence="2 3" key="1">
    <citation type="submission" date="2018-11" db="EMBL/GenBank/DDBJ databases">
        <title>Genome sequencing of Lachnoanaerobaculum sp. KCOM 2030 (= ChDC B114).</title>
        <authorList>
            <person name="Kook J.-K."/>
            <person name="Park S.-N."/>
            <person name="Lim Y.K."/>
        </authorList>
    </citation>
    <scope>NUCLEOTIDE SEQUENCE [LARGE SCALE GENOMIC DNA]</scope>
    <source>
        <strain evidence="2 3">KCOM 2030</strain>
    </source>
</reference>
<keyword evidence="1" id="KW-1133">Transmembrane helix</keyword>
<dbReference type="RefSeq" id="WP_128673570.1">
    <property type="nucleotide sequence ID" value="NZ_RRCO01000001.1"/>
</dbReference>
<dbReference type="GO" id="GO:0016020">
    <property type="term" value="C:membrane"/>
    <property type="evidence" value="ECO:0007669"/>
    <property type="project" value="InterPro"/>
</dbReference>
<name>A0A3P3R2V4_9FIRM</name>
<evidence type="ECO:0000313" key="3">
    <source>
        <dbReference type="Proteomes" id="UP000272490"/>
    </source>
</evidence>
<dbReference type="Proteomes" id="UP000272490">
    <property type="component" value="Unassembled WGS sequence"/>
</dbReference>
<dbReference type="GO" id="GO:0009372">
    <property type="term" value="P:quorum sensing"/>
    <property type="evidence" value="ECO:0007669"/>
    <property type="project" value="UniProtKB-KW"/>
</dbReference>
<dbReference type="GO" id="GO:0008233">
    <property type="term" value="F:peptidase activity"/>
    <property type="evidence" value="ECO:0007669"/>
    <property type="project" value="UniProtKB-KW"/>
</dbReference>